<evidence type="ECO:0000313" key="3">
    <source>
        <dbReference type="Proteomes" id="UP001221898"/>
    </source>
</evidence>
<dbReference type="InterPro" id="IPR042506">
    <property type="entry name" value="IQCC"/>
</dbReference>
<sequence length="233" mass="26552">MERQELERRITHFQANARGFLVRKTFSGVRQDYEDIVREIDGDLSHLEWRGSIISIPHFTENAFVWQSHTSATRENSGQSCSVSEKPTAEPRVEASLEAPGFSSDSLTPVRDHNHQVRAIVQDSEPSRPVEGNNERTRHTSELNLCTEAHIEVEPLEGEPGSMAEETSIWDSMAMDTGYSFLQKGSPRRSLAQEVPRTQEALCLHRNNLAMELLWLQQAIASRKKYLLLKQRL</sequence>
<evidence type="ECO:0000313" key="2">
    <source>
        <dbReference type="EMBL" id="KAJ8385542.1"/>
    </source>
</evidence>
<reference evidence="2" key="1">
    <citation type="journal article" date="2023" name="Science">
        <title>Genome structures resolve the early diversification of teleost fishes.</title>
        <authorList>
            <person name="Parey E."/>
            <person name="Louis A."/>
            <person name="Montfort J."/>
            <person name="Bouchez O."/>
            <person name="Roques C."/>
            <person name="Iampietro C."/>
            <person name="Lluch J."/>
            <person name="Castinel A."/>
            <person name="Donnadieu C."/>
            <person name="Desvignes T."/>
            <person name="Floi Bucao C."/>
            <person name="Jouanno E."/>
            <person name="Wen M."/>
            <person name="Mejri S."/>
            <person name="Dirks R."/>
            <person name="Jansen H."/>
            <person name="Henkel C."/>
            <person name="Chen W.J."/>
            <person name="Zahm M."/>
            <person name="Cabau C."/>
            <person name="Klopp C."/>
            <person name="Thompson A.W."/>
            <person name="Robinson-Rechavi M."/>
            <person name="Braasch I."/>
            <person name="Lecointre G."/>
            <person name="Bobe J."/>
            <person name="Postlethwait J.H."/>
            <person name="Berthelot C."/>
            <person name="Roest Crollius H."/>
            <person name="Guiguen Y."/>
        </authorList>
    </citation>
    <scope>NUCLEOTIDE SEQUENCE</scope>
    <source>
        <strain evidence="2">NC1722</strain>
    </source>
</reference>
<keyword evidence="3" id="KW-1185">Reference proteome</keyword>
<evidence type="ECO:0000256" key="1">
    <source>
        <dbReference type="SAM" id="MobiDB-lite"/>
    </source>
</evidence>
<dbReference type="PANTHER" id="PTHR16049:SF8">
    <property type="entry name" value="IQ DOMAIN-CONTAINING PROTEIN C"/>
    <property type="match status" value="1"/>
</dbReference>
<accession>A0AAD7W6F2</accession>
<evidence type="ECO:0008006" key="4">
    <source>
        <dbReference type="Google" id="ProtNLM"/>
    </source>
</evidence>
<feature type="compositionally biased region" description="Polar residues" evidence="1">
    <location>
        <begin position="70"/>
        <end position="85"/>
    </location>
</feature>
<organism evidence="2 3">
    <name type="scientific">Aldrovandia affinis</name>
    <dbReference type="NCBI Taxonomy" id="143900"/>
    <lineage>
        <taxon>Eukaryota</taxon>
        <taxon>Metazoa</taxon>
        <taxon>Chordata</taxon>
        <taxon>Craniata</taxon>
        <taxon>Vertebrata</taxon>
        <taxon>Euteleostomi</taxon>
        <taxon>Actinopterygii</taxon>
        <taxon>Neopterygii</taxon>
        <taxon>Teleostei</taxon>
        <taxon>Notacanthiformes</taxon>
        <taxon>Halosauridae</taxon>
        <taxon>Aldrovandia</taxon>
    </lineage>
</organism>
<comment type="caution">
    <text evidence="2">The sequence shown here is derived from an EMBL/GenBank/DDBJ whole genome shotgun (WGS) entry which is preliminary data.</text>
</comment>
<name>A0AAD7W6F2_9TELE</name>
<dbReference type="Proteomes" id="UP001221898">
    <property type="component" value="Unassembled WGS sequence"/>
</dbReference>
<dbReference type="PANTHER" id="PTHR16049">
    <property type="entry name" value="IQ DOMAIN-CONTAINING PROTEIN C"/>
    <property type="match status" value="1"/>
</dbReference>
<dbReference type="PROSITE" id="PS50096">
    <property type="entry name" value="IQ"/>
    <property type="match status" value="1"/>
</dbReference>
<protein>
    <recommendedName>
        <fullName evidence="4">IQ domain-containing protein C</fullName>
    </recommendedName>
</protein>
<dbReference type="EMBL" id="JAINUG010000247">
    <property type="protein sequence ID" value="KAJ8385542.1"/>
    <property type="molecule type" value="Genomic_DNA"/>
</dbReference>
<gene>
    <name evidence="2" type="ORF">AAFF_G00184960</name>
</gene>
<feature type="region of interest" description="Disordered" evidence="1">
    <location>
        <begin position="70"/>
        <end position="92"/>
    </location>
</feature>
<proteinExistence type="predicted"/>
<dbReference type="AlphaFoldDB" id="A0AAD7W6F2"/>